<reference evidence="2" key="1">
    <citation type="submission" date="2022-08" db="EMBL/GenBank/DDBJ databases">
        <title>Genome sequencing of akame (Lates japonicus).</title>
        <authorList>
            <person name="Hashiguchi Y."/>
            <person name="Takahashi H."/>
        </authorList>
    </citation>
    <scope>NUCLEOTIDE SEQUENCE</scope>
    <source>
        <strain evidence="2">Kochi</strain>
    </source>
</reference>
<protein>
    <submittedName>
        <fullName evidence="2">Uncharacterized protein</fullName>
    </submittedName>
</protein>
<feature type="compositionally biased region" description="Low complexity" evidence="1">
    <location>
        <begin position="1"/>
        <end position="10"/>
    </location>
</feature>
<feature type="region of interest" description="Disordered" evidence="1">
    <location>
        <begin position="282"/>
        <end position="301"/>
    </location>
</feature>
<keyword evidence="3" id="KW-1185">Reference proteome</keyword>
<feature type="non-terminal residue" evidence="2">
    <location>
        <position position="636"/>
    </location>
</feature>
<evidence type="ECO:0000313" key="3">
    <source>
        <dbReference type="Proteomes" id="UP001279410"/>
    </source>
</evidence>
<feature type="region of interest" description="Disordered" evidence="1">
    <location>
        <begin position="175"/>
        <end position="203"/>
    </location>
</feature>
<dbReference type="EMBL" id="BRZM01000282">
    <property type="protein sequence ID" value="GLD69826.1"/>
    <property type="molecule type" value="Genomic_DNA"/>
</dbReference>
<feature type="region of interest" description="Disordered" evidence="1">
    <location>
        <begin position="1"/>
        <end position="21"/>
    </location>
</feature>
<feature type="compositionally biased region" description="Polar residues" evidence="1">
    <location>
        <begin position="181"/>
        <end position="191"/>
    </location>
</feature>
<dbReference type="Proteomes" id="UP001279410">
    <property type="component" value="Unassembled WGS sequence"/>
</dbReference>
<evidence type="ECO:0000313" key="2">
    <source>
        <dbReference type="EMBL" id="GLD69826.1"/>
    </source>
</evidence>
<accession>A0AAD3RIQ4</accession>
<dbReference type="PANTHER" id="PTHR33862">
    <property type="entry name" value="OROFACIAL CLEFT 1 CANDIDATE GENE 1 PROTEIN"/>
    <property type="match status" value="1"/>
</dbReference>
<organism evidence="2 3">
    <name type="scientific">Lates japonicus</name>
    <name type="common">Japanese lates</name>
    <dbReference type="NCBI Taxonomy" id="270547"/>
    <lineage>
        <taxon>Eukaryota</taxon>
        <taxon>Metazoa</taxon>
        <taxon>Chordata</taxon>
        <taxon>Craniata</taxon>
        <taxon>Vertebrata</taxon>
        <taxon>Euteleostomi</taxon>
        <taxon>Actinopterygii</taxon>
        <taxon>Neopterygii</taxon>
        <taxon>Teleostei</taxon>
        <taxon>Neoteleostei</taxon>
        <taxon>Acanthomorphata</taxon>
        <taxon>Carangaria</taxon>
        <taxon>Carangaria incertae sedis</taxon>
        <taxon>Centropomidae</taxon>
        <taxon>Lates</taxon>
    </lineage>
</organism>
<proteinExistence type="predicted"/>
<dbReference type="InterPro" id="IPR031390">
    <property type="entry name" value="OFCC1"/>
</dbReference>
<comment type="caution">
    <text evidence="2">The sequence shown here is derived from an EMBL/GenBank/DDBJ whole genome shotgun (WGS) entry which is preliminary data.</text>
</comment>
<evidence type="ECO:0000256" key="1">
    <source>
        <dbReference type="SAM" id="MobiDB-lite"/>
    </source>
</evidence>
<feature type="compositionally biased region" description="Basic and acidic residues" evidence="1">
    <location>
        <begin position="282"/>
        <end position="291"/>
    </location>
</feature>
<name>A0AAD3RIQ4_LATJO</name>
<gene>
    <name evidence="2" type="ORF">AKAME5_002114300</name>
</gene>
<sequence>KLQQKALQQPKQKKSKSAEFLMGKEERAAVMGIENPAFDGGRSAKLSVPPVWLGREIRGDRPDSTLAAHQKKMELQAPAKERGDERAQNYFDPSSAQQIDPRHCRMAGVSTEDELELTILNADENRLYQRMAALLDENDTLIDIPGTLQASRDEEVLEVKTGDPVLQRRLLLHGGGHASGSRPSQAHTIAKTQDEASTGLGGEAGLKAGRMVMGRESTVKMRIAEEVIPHYAQQLRERVQPDMITLGSLSLQQQVAQKEPLKGREWANRKKRLMAVLTGNVKELHSQRDSDEAGGEAPPPRLNTLLQCSGTIESPSLRALGEGQEEAVAKFDQMIELPESSSSASQPMWQVNQRTTQQPVEVCVCCLRATRDKLPRGLYIVRVALNSRLGGPALPWRSKKEQQQWNVSTEPIEHQGRFYDTDLHINQNLFMILPAACEIVPSMVLIFQLIALRGDGSHISSVLAWGAFPVCGPSLSLIQGRGSHLEHLGGLSVASLYRYPLLTRLSCPNLRSIMTNPRANCHSIPSSHHSHSSVLSPFIPNPSYTPNSSHTRAPAAEQESPLWYILTGGLLSTCQLILLALPHLCQEFVVGLSARRLELGSSSASPRTSLSCRRLSARPPPFWFHSGLPISKWGLV</sequence>
<dbReference type="AlphaFoldDB" id="A0AAD3RIQ4"/>
<dbReference type="PANTHER" id="PTHR33862:SF3">
    <property type="entry name" value="OROFACIAL CLEFT 1 CANDIDATE GENE 1 PROTEIN"/>
    <property type="match status" value="1"/>
</dbReference>
<dbReference type="Pfam" id="PF15680">
    <property type="entry name" value="OFCC1"/>
    <property type="match status" value="1"/>
</dbReference>